<keyword evidence="10" id="KW-1185">Reference proteome</keyword>
<comment type="catalytic activity">
    <reaction evidence="1">
        <text>GTP + H2O = 7,8-dihydroneopterin 3'-triphosphate + formate + H(+)</text>
        <dbReference type="Rhea" id="RHEA:17473"/>
        <dbReference type="ChEBI" id="CHEBI:15377"/>
        <dbReference type="ChEBI" id="CHEBI:15378"/>
        <dbReference type="ChEBI" id="CHEBI:15740"/>
        <dbReference type="ChEBI" id="CHEBI:37565"/>
        <dbReference type="ChEBI" id="CHEBI:58462"/>
        <dbReference type="EC" id="3.5.4.16"/>
    </reaction>
</comment>
<evidence type="ECO:0000256" key="1">
    <source>
        <dbReference type="ARBA" id="ARBA00001052"/>
    </source>
</evidence>
<organism evidence="9 10">
    <name type="scientific">Asanoa siamensis</name>
    <dbReference type="NCBI Taxonomy" id="926357"/>
    <lineage>
        <taxon>Bacteria</taxon>
        <taxon>Bacillati</taxon>
        <taxon>Actinomycetota</taxon>
        <taxon>Actinomycetes</taxon>
        <taxon>Micromonosporales</taxon>
        <taxon>Micromonosporaceae</taxon>
        <taxon>Asanoa</taxon>
    </lineage>
</organism>
<evidence type="ECO:0000259" key="8">
    <source>
        <dbReference type="Pfam" id="PF01227"/>
    </source>
</evidence>
<evidence type="ECO:0000256" key="2">
    <source>
        <dbReference type="ARBA" id="ARBA00005080"/>
    </source>
</evidence>
<evidence type="ECO:0000256" key="5">
    <source>
        <dbReference type="ARBA" id="ARBA00022563"/>
    </source>
</evidence>
<dbReference type="PANTHER" id="PTHR11109:SF7">
    <property type="entry name" value="GTP CYCLOHYDROLASE 1"/>
    <property type="match status" value="1"/>
</dbReference>
<gene>
    <name evidence="9" type="primary">folE_2</name>
    <name evidence="9" type="ORF">Asi02nite_57290</name>
</gene>
<evidence type="ECO:0000313" key="9">
    <source>
        <dbReference type="EMBL" id="GIF76211.1"/>
    </source>
</evidence>
<dbReference type="Pfam" id="PF01227">
    <property type="entry name" value="GTP_cyclohydroI"/>
    <property type="match status" value="1"/>
</dbReference>
<dbReference type="InterPro" id="IPR043133">
    <property type="entry name" value="GTP-CH-I_C/QueF"/>
</dbReference>
<protein>
    <recommendedName>
        <fullName evidence="4">GTP cyclohydrolase 1</fullName>
        <ecNumber evidence="3">3.5.4.16</ecNumber>
    </recommendedName>
    <alternativeName>
        <fullName evidence="7">GTP cyclohydrolase I</fullName>
    </alternativeName>
</protein>
<evidence type="ECO:0000256" key="7">
    <source>
        <dbReference type="ARBA" id="ARBA00030854"/>
    </source>
</evidence>
<dbReference type="Gene3D" id="3.30.1130.10">
    <property type="match status" value="1"/>
</dbReference>
<sequence length="200" mass="21477">MTVAQTEAPTDVAAPDASGVDGAVASAESLLSMLGIDYDTEHTRRTAERMVASYRELLTPRPFEATTFPNDEQHLDWVISRAVPFASLCAHHMLPFIGTATVGYQPGARLLGLSKLARVVEMFACRLQVQEDLTQQIAGWLDETLPDHGGAGVVITAEHLCMTLRGAAARGATTVTTAWRGELARSASLRAEFLALAADR</sequence>
<keyword evidence="5" id="KW-0554">One-carbon metabolism</keyword>
<reference evidence="9 10" key="1">
    <citation type="submission" date="2021-01" db="EMBL/GenBank/DDBJ databases">
        <title>Whole genome shotgun sequence of Asanoa siamensis NBRC 107932.</title>
        <authorList>
            <person name="Komaki H."/>
            <person name="Tamura T."/>
        </authorList>
    </citation>
    <scope>NUCLEOTIDE SEQUENCE [LARGE SCALE GENOMIC DNA]</scope>
    <source>
        <strain evidence="9 10">NBRC 107932</strain>
    </source>
</reference>
<evidence type="ECO:0000256" key="6">
    <source>
        <dbReference type="ARBA" id="ARBA00022801"/>
    </source>
</evidence>
<dbReference type="EC" id="3.5.4.16" evidence="3"/>
<evidence type="ECO:0000256" key="3">
    <source>
        <dbReference type="ARBA" id="ARBA00012715"/>
    </source>
</evidence>
<accession>A0ABQ4CY30</accession>
<proteinExistence type="predicted"/>
<comment type="pathway">
    <text evidence="2">Cofactor biosynthesis; 7,8-dihydroneopterin triphosphate biosynthesis; 7,8-dihydroneopterin triphosphate from GTP: step 1/1.</text>
</comment>
<keyword evidence="6" id="KW-0378">Hydrolase</keyword>
<dbReference type="Proteomes" id="UP000604117">
    <property type="component" value="Unassembled WGS sequence"/>
</dbReference>
<comment type="caution">
    <text evidence="9">The sequence shown here is derived from an EMBL/GenBank/DDBJ whole genome shotgun (WGS) entry which is preliminary data.</text>
</comment>
<dbReference type="RefSeq" id="WP_203717089.1">
    <property type="nucleotide sequence ID" value="NZ_BONE01000055.1"/>
</dbReference>
<dbReference type="SUPFAM" id="SSF55620">
    <property type="entry name" value="Tetrahydrobiopterin biosynthesis enzymes-like"/>
    <property type="match status" value="1"/>
</dbReference>
<dbReference type="InterPro" id="IPR020602">
    <property type="entry name" value="GTP_CycHdrlase_I_dom"/>
</dbReference>
<dbReference type="InterPro" id="IPR001474">
    <property type="entry name" value="GTP_CycHdrlase_I"/>
</dbReference>
<dbReference type="PANTHER" id="PTHR11109">
    <property type="entry name" value="GTP CYCLOHYDROLASE I"/>
    <property type="match status" value="1"/>
</dbReference>
<name>A0ABQ4CY30_9ACTN</name>
<evidence type="ECO:0000313" key="10">
    <source>
        <dbReference type="Proteomes" id="UP000604117"/>
    </source>
</evidence>
<feature type="domain" description="GTP cyclohydrolase I" evidence="8">
    <location>
        <begin position="26"/>
        <end position="196"/>
    </location>
</feature>
<dbReference type="EMBL" id="BONE01000055">
    <property type="protein sequence ID" value="GIF76211.1"/>
    <property type="molecule type" value="Genomic_DNA"/>
</dbReference>
<evidence type="ECO:0000256" key="4">
    <source>
        <dbReference type="ARBA" id="ARBA00017272"/>
    </source>
</evidence>